<gene>
    <name evidence="7" type="ORF">RM533_05380</name>
</gene>
<evidence type="ECO:0000256" key="6">
    <source>
        <dbReference type="SAM" id="Phobius"/>
    </source>
</evidence>
<keyword evidence="3 6" id="KW-0812">Transmembrane</keyword>
<feature type="transmembrane region" description="Helical" evidence="6">
    <location>
        <begin position="163"/>
        <end position="185"/>
    </location>
</feature>
<feature type="transmembrane region" description="Helical" evidence="6">
    <location>
        <begin position="71"/>
        <end position="89"/>
    </location>
</feature>
<keyword evidence="4 6" id="KW-1133">Transmembrane helix</keyword>
<dbReference type="EMBL" id="JAVRHS010000003">
    <property type="protein sequence ID" value="MDT0575610.1"/>
    <property type="molecule type" value="Genomic_DNA"/>
</dbReference>
<feature type="transmembrane region" description="Helical" evidence="6">
    <location>
        <begin position="20"/>
        <end position="36"/>
    </location>
</feature>
<evidence type="ECO:0000313" key="8">
    <source>
        <dbReference type="Proteomes" id="UP001259803"/>
    </source>
</evidence>
<protein>
    <submittedName>
        <fullName evidence="7">AI-2E family transporter</fullName>
    </submittedName>
</protein>
<name>A0ABU2ZGT6_9SPHN</name>
<dbReference type="InterPro" id="IPR002549">
    <property type="entry name" value="AI-2E-like"/>
</dbReference>
<evidence type="ECO:0000256" key="4">
    <source>
        <dbReference type="ARBA" id="ARBA00022989"/>
    </source>
</evidence>
<evidence type="ECO:0000256" key="2">
    <source>
        <dbReference type="ARBA" id="ARBA00009773"/>
    </source>
</evidence>
<sequence>MNRNPGQEAASFTSVGRGGFFLLLAIISLLMIYVIWPFASAILWAVVAAIMFQPLYLSIRRMMGGHENRAAIATLLFIITAVLVPLYMIGRVVVEQATRIYLAIQVQQIDPAFAFAQLHDALPRRWRNMLDNSGLEDFNALQVKLSRLLEESVGLLGRQALELSGSALAFALALGVSLYIAYFLLRDGQRIGSAVCKALPLERPVADRLAGEFVTIVRATIKGSVVVGLAQGALGAITFWIVGVPAALFFGVLMAILSLLPAIGPPVIWIPVAIYLFVVGDFWQAIAVIISGVALIGLVDNLLRPILVGRDTGIPDWMVLVTTLGGIVLFGLAGIVVGPVVAGLFLAAWSVSREQRDEAPPVELVDAEI</sequence>
<comment type="subcellular location">
    <subcellularLocation>
        <location evidence="1">Membrane</location>
        <topology evidence="1">Multi-pass membrane protein</topology>
    </subcellularLocation>
</comment>
<dbReference type="RefSeq" id="WP_311340192.1">
    <property type="nucleotide sequence ID" value="NZ_JAVRHS010000003.1"/>
</dbReference>
<feature type="transmembrane region" description="Helical" evidence="6">
    <location>
        <begin position="272"/>
        <end position="297"/>
    </location>
</feature>
<comment type="caution">
    <text evidence="7">The sequence shown here is derived from an EMBL/GenBank/DDBJ whole genome shotgun (WGS) entry which is preliminary data.</text>
</comment>
<evidence type="ECO:0000256" key="1">
    <source>
        <dbReference type="ARBA" id="ARBA00004141"/>
    </source>
</evidence>
<reference evidence="7 8" key="1">
    <citation type="submission" date="2023-09" db="EMBL/GenBank/DDBJ databases">
        <authorList>
            <person name="Rey-Velasco X."/>
        </authorList>
    </citation>
    <scope>NUCLEOTIDE SEQUENCE [LARGE SCALE GENOMIC DNA]</scope>
    <source>
        <strain evidence="7 8">F390</strain>
    </source>
</reference>
<comment type="similarity">
    <text evidence="2">Belongs to the autoinducer-2 exporter (AI-2E) (TC 2.A.86) family.</text>
</comment>
<proteinExistence type="inferred from homology"/>
<evidence type="ECO:0000256" key="5">
    <source>
        <dbReference type="ARBA" id="ARBA00023136"/>
    </source>
</evidence>
<dbReference type="Proteomes" id="UP001259803">
    <property type="component" value="Unassembled WGS sequence"/>
</dbReference>
<keyword evidence="8" id="KW-1185">Reference proteome</keyword>
<evidence type="ECO:0000313" key="7">
    <source>
        <dbReference type="EMBL" id="MDT0575610.1"/>
    </source>
</evidence>
<dbReference type="PANTHER" id="PTHR21716">
    <property type="entry name" value="TRANSMEMBRANE PROTEIN"/>
    <property type="match status" value="1"/>
</dbReference>
<evidence type="ECO:0000256" key="3">
    <source>
        <dbReference type="ARBA" id="ARBA00022692"/>
    </source>
</evidence>
<dbReference type="PANTHER" id="PTHR21716:SF4">
    <property type="entry name" value="TRANSMEMBRANE PROTEIN 245"/>
    <property type="match status" value="1"/>
</dbReference>
<feature type="transmembrane region" description="Helical" evidence="6">
    <location>
        <begin position="317"/>
        <end position="346"/>
    </location>
</feature>
<keyword evidence="5 6" id="KW-0472">Membrane</keyword>
<dbReference type="Pfam" id="PF01594">
    <property type="entry name" value="AI-2E_transport"/>
    <property type="match status" value="1"/>
</dbReference>
<organism evidence="7 8">
    <name type="scientific">Croceicoccus esteveae</name>
    <dbReference type="NCBI Taxonomy" id="3075597"/>
    <lineage>
        <taxon>Bacteria</taxon>
        <taxon>Pseudomonadati</taxon>
        <taxon>Pseudomonadota</taxon>
        <taxon>Alphaproteobacteria</taxon>
        <taxon>Sphingomonadales</taxon>
        <taxon>Erythrobacteraceae</taxon>
        <taxon>Croceicoccus</taxon>
    </lineage>
</organism>
<feature type="transmembrane region" description="Helical" evidence="6">
    <location>
        <begin position="42"/>
        <end position="59"/>
    </location>
</feature>
<accession>A0ABU2ZGT6</accession>